<comment type="caution">
    <text evidence="1">The sequence shown here is derived from an EMBL/GenBank/DDBJ whole genome shotgun (WGS) entry which is preliminary data.</text>
</comment>
<reference evidence="1" key="1">
    <citation type="submission" date="2022-06" db="EMBL/GenBank/DDBJ databases">
        <title>Phylogenomic reconstructions and comparative analyses of Kickxellomycotina fungi.</title>
        <authorList>
            <person name="Reynolds N.K."/>
            <person name="Stajich J.E."/>
            <person name="Barry K."/>
            <person name="Grigoriev I.V."/>
            <person name="Crous P."/>
            <person name="Smith M.E."/>
        </authorList>
    </citation>
    <scope>NUCLEOTIDE SEQUENCE</scope>
    <source>
        <strain evidence="1">RSA 2271</strain>
    </source>
</reference>
<feature type="non-terminal residue" evidence="1">
    <location>
        <position position="200"/>
    </location>
</feature>
<proteinExistence type="predicted"/>
<feature type="non-terminal residue" evidence="1">
    <location>
        <position position="1"/>
    </location>
</feature>
<sequence>DEINEARDALGQAFGSKKRKAEIRNSERNKINLAKIEGSALVIGANIEARTMDMPTKEEINNEEALSRPVPKHDLNATEPHKIYDLNDVLSPEDAALLPISNIIDAKGPKDRLKYLPANSWFVSSKLDAELQKTKKDRRKLRQLVYLSYLIKFRTLKSNLLSRRSTVRKIFKDPPAALLDNLYSKYTEPVAGEVDAQGNP</sequence>
<accession>A0ACC1HKU3</accession>
<gene>
    <name evidence="1" type="primary">RPA49</name>
    <name evidence="1" type="ORF">EV182_007783</name>
</gene>
<protein>
    <submittedName>
        <fullName evidence="1">DNA-directed RNA polymerase I subunit rpa49</fullName>
    </submittedName>
</protein>
<evidence type="ECO:0000313" key="2">
    <source>
        <dbReference type="Proteomes" id="UP001145114"/>
    </source>
</evidence>
<organism evidence="1 2">
    <name type="scientific">Spiromyces aspiralis</name>
    <dbReference type="NCBI Taxonomy" id="68401"/>
    <lineage>
        <taxon>Eukaryota</taxon>
        <taxon>Fungi</taxon>
        <taxon>Fungi incertae sedis</taxon>
        <taxon>Zoopagomycota</taxon>
        <taxon>Kickxellomycotina</taxon>
        <taxon>Kickxellomycetes</taxon>
        <taxon>Kickxellales</taxon>
        <taxon>Kickxellaceae</taxon>
        <taxon>Spiromyces</taxon>
    </lineage>
</organism>
<keyword evidence="2" id="KW-1185">Reference proteome</keyword>
<keyword evidence="1" id="KW-0804">Transcription</keyword>
<evidence type="ECO:0000313" key="1">
    <source>
        <dbReference type="EMBL" id="KAJ1676635.1"/>
    </source>
</evidence>
<keyword evidence="1" id="KW-0240">DNA-directed RNA polymerase</keyword>
<name>A0ACC1HKU3_9FUNG</name>
<dbReference type="EMBL" id="JAMZIH010003738">
    <property type="protein sequence ID" value="KAJ1676635.1"/>
    <property type="molecule type" value="Genomic_DNA"/>
</dbReference>
<dbReference type="Proteomes" id="UP001145114">
    <property type="component" value="Unassembled WGS sequence"/>
</dbReference>